<evidence type="ECO:0000313" key="6">
    <source>
        <dbReference type="Proteomes" id="UP000050491"/>
    </source>
</evidence>
<accession>A0A0Q0PZ20</accession>
<dbReference type="GO" id="GO:0052621">
    <property type="term" value="F:diguanylate cyclase activity"/>
    <property type="evidence" value="ECO:0007669"/>
    <property type="project" value="UniProtKB-EC"/>
</dbReference>
<dbReference type="FunFam" id="3.30.70.270:FF:000001">
    <property type="entry name" value="Diguanylate cyclase domain protein"/>
    <property type="match status" value="1"/>
</dbReference>
<evidence type="ECO:0000256" key="2">
    <source>
        <dbReference type="ARBA" id="ARBA00012528"/>
    </source>
</evidence>
<dbReference type="Proteomes" id="UP000050491">
    <property type="component" value="Unassembled WGS sequence"/>
</dbReference>
<evidence type="ECO:0000259" key="4">
    <source>
        <dbReference type="PROSITE" id="PS50887"/>
    </source>
</evidence>
<sequence length="327" mass="37752">MNDKVLESVIEITEQKNSLALSYSILATLSQLLPLSSATLFHHLGRSTVMVARLTIVKHADGTRQFQWLYDQVCADNGYTHKQTEMSFSLQSNGQYECSCPIPIEEHFSAELCLCLNEPPEQYRLLIDGFAKIYRNYTVILHESERDKLTGLLNRRTLEDRLRHTFAISPTAEESHRLWIAMLDIDHFKAINDHFGHMIGDEILLMFAQQMQHFFGHSAQLFRFGGEEFVIIFASGNEQEINRQLDGFRHQIRRHDFPRIGELSFSAGFCSLRPGDYLPTILDHADKALYYAKEHGRNQVHCYENLCDEGKIVSPQNHFPEDDVELF</sequence>
<gene>
    <name evidence="5" type="ORF">XV92_17315</name>
</gene>
<dbReference type="EMBL" id="LBGP01000023">
    <property type="protein sequence ID" value="KQA98211.1"/>
    <property type="molecule type" value="Genomic_DNA"/>
</dbReference>
<dbReference type="RefSeq" id="WP_055031502.1">
    <property type="nucleotide sequence ID" value="NZ_CABMIR010000019.1"/>
</dbReference>
<comment type="catalytic activity">
    <reaction evidence="3">
        <text>2 GTP = 3',3'-c-di-GMP + 2 diphosphate</text>
        <dbReference type="Rhea" id="RHEA:24898"/>
        <dbReference type="ChEBI" id="CHEBI:33019"/>
        <dbReference type="ChEBI" id="CHEBI:37565"/>
        <dbReference type="ChEBI" id="CHEBI:58805"/>
        <dbReference type="EC" id="2.7.7.65"/>
    </reaction>
</comment>
<dbReference type="SMART" id="SM00267">
    <property type="entry name" value="GGDEF"/>
    <property type="match status" value="1"/>
</dbReference>
<dbReference type="EC" id="2.7.7.65" evidence="2"/>
<dbReference type="GO" id="GO:1902201">
    <property type="term" value="P:negative regulation of bacterial-type flagellum-dependent cell motility"/>
    <property type="evidence" value="ECO:0007669"/>
    <property type="project" value="TreeGrafter"/>
</dbReference>
<dbReference type="NCBIfam" id="TIGR00254">
    <property type="entry name" value="GGDEF"/>
    <property type="match status" value="1"/>
</dbReference>
<dbReference type="Pfam" id="PF00990">
    <property type="entry name" value="GGDEF"/>
    <property type="match status" value="1"/>
</dbReference>
<evidence type="ECO:0000256" key="3">
    <source>
        <dbReference type="ARBA" id="ARBA00034247"/>
    </source>
</evidence>
<dbReference type="GO" id="GO:0043709">
    <property type="term" value="P:cell adhesion involved in single-species biofilm formation"/>
    <property type="evidence" value="ECO:0007669"/>
    <property type="project" value="TreeGrafter"/>
</dbReference>
<dbReference type="PATRIC" id="fig|1481663.12.peg.2379"/>
<dbReference type="CDD" id="cd01949">
    <property type="entry name" value="GGDEF"/>
    <property type="match status" value="1"/>
</dbReference>
<name>A0A0Q0PZ20_VIBMT</name>
<dbReference type="OrthoDB" id="9803824at2"/>
<dbReference type="InterPro" id="IPR000160">
    <property type="entry name" value="GGDEF_dom"/>
</dbReference>
<dbReference type="Gene3D" id="3.30.70.270">
    <property type="match status" value="1"/>
</dbReference>
<dbReference type="SUPFAM" id="SSF55073">
    <property type="entry name" value="Nucleotide cyclase"/>
    <property type="match status" value="1"/>
</dbReference>
<dbReference type="AlphaFoldDB" id="A0A0Q0PZ20"/>
<dbReference type="InterPro" id="IPR029787">
    <property type="entry name" value="Nucleotide_cyclase"/>
</dbReference>
<organism evidence="5 6">
    <name type="scientific">Vibrio metoecus</name>
    <dbReference type="NCBI Taxonomy" id="1481663"/>
    <lineage>
        <taxon>Bacteria</taxon>
        <taxon>Pseudomonadati</taxon>
        <taxon>Pseudomonadota</taxon>
        <taxon>Gammaproteobacteria</taxon>
        <taxon>Vibrionales</taxon>
        <taxon>Vibrionaceae</taxon>
        <taxon>Vibrio</taxon>
    </lineage>
</organism>
<evidence type="ECO:0000256" key="1">
    <source>
        <dbReference type="ARBA" id="ARBA00001946"/>
    </source>
</evidence>
<dbReference type="PANTHER" id="PTHR45138:SF9">
    <property type="entry name" value="DIGUANYLATE CYCLASE DGCM-RELATED"/>
    <property type="match status" value="1"/>
</dbReference>
<dbReference type="GO" id="GO:0005886">
    <property type="term" value="C:plasma membrane"/>
    <property type="evidence" value="ECO:0007669"/>
    <property type="project" value="TreeGrafter"/>
</dbReference>
<dbReference type="InterPro" id="IPR043128">
    <property type="entry name" value="Rev_trsase/Diguanyl_cyclase"/>
</dbReference>
<evidence type="ECO:0000313" key="5">
    <source>
        <dbReference type="EMBL" id="KQA98211.1"/>
    </source>
</evidence>
<comment type="caution">
    <text evidence="5">The sequence shown here is derived from an EMBL/GenBank/DDBJ whole genome shotgun (WGS) entry which is preliminary data.</text>
</comment>
<reference evidence="5 6" key="1">
    <citation type="journal article" date="2015" name="Genome Biol. Evol.">
        <title>The Dynamics of Genetic Interactions between Vibrio metoecus and Vibrio cholerae, Two Close Relatives Co-Occurring in the Environment.</title>
        <authorList>
            <person name="Orata F.D."/>
            <person name="Kirchberger P.C."/>
            <person name="Meheust R."/>
            <person name="Barlow E.J."/>
            <person name="Tarr C.L."/>
            <person name="Boucher Y."/>
        </authorList>
    </citation>
    <scope>NUCLEOTIDE SEQUENCE [LARGE SCALE GENOMIC DNA]</scope>
    <source>
        <strain evidence="5 6">YB5B04</strain>
    </source>
</reference>
<dbReference type="PROSITE" id="PS50887">
    <property type="entry name" value="GGDEF"/>
    <property type="match status" value="1"/>
</dbReference>
<protein>
    <recommendedName>
        <fullName evidence="2">diguanylate cyclase</fullName>
        <ecNumber evidence="2">2.7.7.65</ecNumber>
    </recommendedName>
</protein>
<comment type="cofactor">
    <cofactor evidence="1">
        <name>Mg(2+)</name>
        <dbReference type="ChEBI" id="CHEBI:18420"/>
    </cofactor>
</comment>
<proteinExistence type="predicted"/>
<dbReference type="InterPro" id="IPR050469">
    <property type="entry name" value="Diguanylate_Cyclase"/>
</dbReference>
<dbReference type="PANTHER" id="PTHR45138">
    <property type="entry name" value="REGULATORY COMPONENTS OF SENSORY TRANSDUCTION SYSTEM"/>
    <property type="match status" value="1"/>
</dbReference>
<feature type="domain" description="GGDEF" evidence="4">
    <location>
        <begin position="176"/>
        <end position="305"/>
    </location>
</feature>